<sequence length="122" mass="13827">MESTNLGSKKTNNKQNSETESIGGNLNTETSKLKEEIEIDAHGHEKVVQRVQDIDKTTPLAILDENEKKWLENETLTRGVATEADIKKTVENRDRNSDITPNRYPNSNPDNHVDRGNQKLDE</sequence>
<gene>
    <name evidence="2" type="ORF">KZH69_12325</name>
</gene>
<feature type="region of interest" description="Disordered" evidence="1">
    <location>
        <begin position="87"/>
        <end position="122"/>
    </location>
</feature>
<feature type="compositionally biased region" description="Basic and acidic residues" evidence="1">
    <location>
        <begin position="111"/>
        <end position="122"/>
    </location>
</feature>
<accession>A0ABS6XX56</accession>
<reference evidence="2 3" key="1">
    <citation type="submission" date="2021-07" db="EMBL/GenBank/DDBJ databases">
        <title>Flavobacterium sp. nov. isolated from sediment on the Taihu Lake.</title>
        <authorList>
            <person name="Qu J.-H."/>
        </authorList>
    </citation>
    <scope>NUCLEOTIDE SEQUENCE [LARGE SCALE GENOMIC DNA]</scope>
    <source>
        <strain evidence="2 3">NAS39</strain>
    </source>
</reference>
<dbReference type="Proteomes" id="UP000812031">
    <property type="component" value="Unassembled WGS sequence"/>
</dbReference>
<protein>
    <submittedName>
        <fullName evidence="2">Uncharacterized protein</fullName>
    </submittedName>
</protein>
<evidence type="ECO:0000256" key="1">
    <source>
        <dbReference type="SAM" id="MobiDB-lite"/>
    </source>
</evidence>
<name>A0ABS6XX56_9FLAO</name>
<feature type="compositionally biased region" description="Polar residues" evidence="1">
    <location>
        <begin position="98"/>
        <end position="110"/>
    </location>
</feature>
<feature type="compositionally biased region" description="Basic and acidic residues" evidence="1">
    <location>
        <begin position="87"/>
        <end position="97"/>
    </location>
</feature>
<feature type="region of interest" description="Disordered" evidence="1">
    <location>
        <begin position="1"/>
        <end position="29"/>
    </location>
</feature>
<dbReference type="RefSeq" id="WP_219317781.1">
    <property type="nucleotide sequence ID" value="NZ_JAHWYN010000010.1"/>
</dbReference>
<keyword evidence="3" id="KW-1185">Reference proteome</keyword>
<comment type="caution">
    <text evidence="2">The sequence shown here is derived from an EMBL/GenBank/DDBJ whole genome shotgun (WGS) entry which is preliminary data.</text>
</comment>
<evidence type="ECO:0000313" key="2">
    <source>
        <dbReference type="EMBL" id="MBW4361270.1"/>
    </source>
</evidence>
<organism evidence="2 3">
    <name type="scientific">Flavobacterium taihuense</name>
    <dbReference type="NCBI Taxonomy" id="2857508"/>
    <lineage>
        <taxon>Bacteria</taxon>
        <taxon>Pseudomonadati</taxon>
        <taxon>Bacteroidota</taxon>
        <taxon>Flavobacteriia</taxon>
        <taxon>Flavobacteriales</taxon>
        <taxon>Flavobacteriaceae</taxon>
        <taxon>Flavobacterium</taxon>
    </lineage>
</organism>
<proteinExistence type="predicted"/>
<dbReference type="EMBL" id="JAHWYN010000010">
    <property type="protein sequence ID" value="MBW4361270.1"/>
    <property type="molecule type" value="Genomic_DNA"/>
</dbReference>
<evidence type="ECO:0000313" key="3">
    <source>
        <dbReference type="Proteomes" id="UP000812031"/>
    </source>
</evidence>